<accession>A0ABQ2MEF5</accession>
<name>A0ABQ2MEF5_9ACTN</name>
<evidence type="ECO:0000259" key="4">
    <source>
        <dbReference type="SMART" id="SM00822"/>
    </source>
</evidence>
<dbReference type="Pfam" id="PF13561">
    <property type="entry name" value="adh_short_C2"/>
    <property type="match status" value="1"/>
</dbReference>
<dbReference type="InterPro" id="IPR036291">
    <property type="entry name" value="NAD(P)-bd_dom_sf"/>
</dbReference>
<gene>
    <name evidence="5" type="ORF">GCM10012286_49400</name>
</gene>
<dbReference type="PANTHER" id="PTHR43639:SF1">
    <property type="entry name" value="SHORT-CHAIN DEHYDROGENASE_REDUCTASE FAMILY PROTEIN"/>
    <property type="match status" value="1"/>
</dbReference>
<evidence type="ECO:0000256" key="3">
    <source>
        <dbReference type="SAM" id="MobiDB-lite"/>
    </source>
</evidence>
<organism evidence="5 6">
    <name type="scientific">Streptomyces lasiicapitis</name>
    <dbReference type="NCBI Taxonomy" id="1923961"/>
    <lineage>
        <taxon>Bacteria</taxon>
        <taxon>Bacillati</taxon>
        <taxon>Actinomycetota</taxon>
        <taxon>Actinomycetes</taxon>
        <taxon>Kitasatosporales</taxon>
        <taxon>Streptomycetaceae</taxon>
        <taxon>Streptomyces</taxon>
    </lineage>
</organism>
<keyword evidence="2" id="KW-0560">Oxidoreductase</keyword>
<dbReference type="EMBL" id="BMNG01000011">
    <property type="protein sequence ID" value="GGO50037.1"/>
    <property type="molecule type" value="Genomic_DNA"/>
</dbReference>
<proteinExistence type="inferred from homology"/>
<dbReference type="PROSITE" id="PS00061">
    <property type="entry name" value="ADH_SHORT"/>
    <property type="match status" value="1"/>
</dbReference>
<protein>
    <submittedName>
        <fullName evidence="5">Oxidoreductase</fullName>
    </submittedName>
</protein>
<dbReference type="SUPFAM" id="SSF51735">
    <property type="entry name" value="NAD(P)-binding Rossmann-fold domains"/>
    <property type="match status" value="1"/>
</dbReference>
<dbReference type="InterPro" id="IPR020904">
    <property type="entry name" value="Sc_DH/Rdtase_CS"/>
</dbReference>
<keyword evidence="6" id="KW-1185">Reference proteome</keyword>
<evidence type="ECO:0000256" key="2">
    <source>
        <dbReference type="ARBA" id="ARBA00023002"/>
    </source>
</evidence>
<dbReference type="CDD" id="cd05233">
    <property type="entry name" value="SDR_c"/>
    <property type="match status" value="1"/>
</dbReference>
<evidence type="ECO:0000256" key="1">
    <source>
        <dbReference type="ARBA" id="ARBA00006484"/>
    </source>
</evidence>
<feature type="region of interest" description="Disordered" evidence="3">
    <location>
        <begin position="1"/>
        <end position="34"/>
    </location>
</feature>
<dbReference type="Proteomes" id="UP000656881">
    <property type="component" value="Unassembled WGS sequence"/>
</dbReference>
<evidence type="ECO:0000313" key="6">
    <source>
        <dbReference type="Proteomes" id="UP000656881"/>
    </source>
</evidence>
<comment type="caution">
    <text evidence="5">The sequence shown here is derived from an EMBL/GenBank/DDBJ whole genome shotgun (WGS) entry which is preliminary data.</text>
</comment>
<dbReference type="InterPro" id="IPR002347">
    <property type="entry name" value="SDR_fam"/>
</dbReference>
<sequence>MIAAGAAGLPEGIHRMSSKEQRTGETPAAGEEVAAGDGAAVGGERRVAVVTGSSSGIGAAVARRLAAAGVRVVVNSARSVEAGEKLAAELPDAVYVQADVSVEADAKRLVQSAVDTYGRLDILVNCAGATRFIAHDDLDAASPDVWRELYDINVVGVWQTITAAVPHLRASGAGSVVTISSAAGVRPVGSSIPYAVSKAAVNHMTLLLAKTLGPGIRVNAVAPGMIDTPWFDGLEGIEAEMAAVAERLPLRRVGRAEDIADAVADLTNASFITGEVLLVTGGSHLL</sequence>
<dbReference type="InterPro" id="IPR057326">
    <property type="entry name" value="KR_dom"/>
</dbReference>
<dbReference type="Gene3D" id="3.40.50.720">
    <property type="entry name" value="NAD(P)-binding Rossmann-like Domain"/>
    <property type="match status" value="1"/>
</dbReference>
<dbReference type="PANTHER" id="PTHR43639">
    <property type="entry name" value="OXIDOREDUCTASE, SHORT-CHAIN DEHYDROGENASE/REDUCTASE FAMILY (AFU_ORTHOLOGUE AFUA_5G02870)"/>
    <property type="match status" value="1"/>
</dbReference>
<feature type="compositionally biased region" description="Basic and acidic residues" evidence="3">
    <location>
        <begin position="12"/>
        <end position="23"/>
    </location>
</feature>
<evidence type="ECO:0000313" key="5">
    <source>
        <dbReference type="EMBL" id="GGO50037.1"/>
    </source>
</evidence>
<reference evidence="6" key="1">
    <citation type="journal article" date="2019" name="Int. J. Syst. Evol. Microbiol.">
        <title>The Global Catalogue of Microorganisms (GCM) 10K type strain sequencing project: providing services to taxonomists for standard genome sequencing and annotation.</title>
        <authorList>
            <consortium name="The Broad Institute Genomics Platform"/>
            <consortium name="The Broad Institute Genome Sequencing Center for Infectious Disease"/>
            <person name="Wu L."/>
            <person name="Ma J."/>
        </authorList>
    </citation>
    <scope>NUCLEOTIDE SEQUENCE [LARGE SCALE GENOMIC DNA]</scope>
    <source>
        <strain evidence="6">CGMCC 4.7349</strain>
    </source>
</reference>
<comment type="similarity">
    <text evidence="1">Belongs to the short-chain dehydrogenases/reductases (SDR) family.</text>
</comment>
<feature type="domain" description="Ketoreductase" evidence="4">
    <location>
        <begin position="46"/>
        <end position="224"/>
    </location>
</feature>
<dbReference type="PRINTS" id="PR00081">
    <property type="entry name" value="GDHRDH"/>
</dbReference>
<dbReference type="PRINTS" id="PR00080">
    <property type="entry name" value="SDRFAMILY"/>
</dbReference>
<dbReference type="SMART" id="SM00822">
    <property type="entry name" value="PKS_KR"/>
    <property type="match status" value="1"/>
</dbReference>